<feature type="non-terminal residue" evidence="1">
    <location>
        <position position="1"/>
    </location>
</feature>
<sequence>ADLRAAARAHRVHGAAKDIGEIVGQLLVVRERLARGEKEAAIERPGGAADRHHQGLADHLERLVERLRRDGVEFAEHGFATALHVGPVVAVADRLIEARQLRRAGDDLLCGRLDQRFECLRWQRHLFDPLAPLMNRRGNPLPRTVETQRMHQLQIDLLAGLQRLMRIRQRHQRLALIVQMNMILLAEVLDPMHA</sequence>
<name>A0A401U0A2_CHIPU</name>
<reference evidence="1 2" key="1">
    <citation type="journal article" date="2018" name="Nat. Ecol. Evol.">
        <title>Shark genomes provide insights into elasmobranch evolution and the origin of vertebrates.</title>
        <authorList>
            <person name="Hara Y"/>
            <person name="Yamaguchi K"/>
            <person name="Onimaru K"/>
            <person name="Kadota M"/>
            <person name="Koyanagi M"/>
            <person name="Keeley SD"/>
            <person name="Tatsumi K"/>
            <person name="Tanaka K"/>
            <person name="Motone F"/>
            <person name="Kageyama Y"/>
            <person name="Nozu R"/>
            <person name="Adachi N"/>
            <person name="Nishimura O"/>
            <person name="Nakagawa R"/>
            <person name="Tanegashima C"/>
            <person name="Kiyatake I"/>
            <person name="Matsumoto R"/>
            <person name="Murakumo K"/>
            <person name="Nishida K"/>
            <person name="Terakita A"/>
            <person name="Kuratani S"/>
            <person name="Sato K"/>
            <person name="Hyodo S Kuraku.S."/>
        </authorList>
    </citation>
    <scope>NUCLEOTIDE SEQUENCE [LARGE SCALE GENOMIC DNA]</scope>
</reference>
<dbReference type="AlphaFoldDB" id="A0A401U0A2"/>
<protein>
    <submittedName>
        <fullName evidence="1">Uncharacterized protein</fullName>
    </submittedName>
</protein>
<proteinExistence type="predicted"/>
<feature type="non-terminal residue" evidence="1">
    <location>
        <position position="194"/>
    </location>
</feature>
<comment type="caution">
    <text evidence="1">The sequence shown here is derived from an EMBL/GenBank/DDBJ whole genome shotgun (WGS) entry which is preliminary data.</text>
</comment>
<dbReference type="Proteomes" id="UP000287033">
    <property type="component" value="Unassembled WGS sequence"/>
</dbReference>
<evidence type="ECO:0000313" key="2">
    <source>
        <dbReference type="Proteomes" id="UP000287033"/>
    </source>
</evidence>
<organism evidence="1 2">
    <name type="scientific">Chiloscyllium punctatum</name>
    <name type="common">Brownbanded bambooshark</name>
    <name type="synonym">Hemiscyllium punctatum</name>
    <dbReference type="NCBI Taxonomy" id="137246"/>
    <lineage>
        <taxon>Eukaryota</taxon>
        <taxon>Metazoa</taxon>
        <taxon>Chordata</taxon>
        <taxon>Craniata</taxon>
        <taxon>Vertebrata</taxon>
        <taxon>Chondrichthyes</taxon>
        <taxon>Elasmobranchii</taxon>
        <taxon>Galeomorphii</taxon>
        <taxon>Galeoidea</taxon>
        <taxon>Orectolobiformes</taxon>
        <taxon>Hemiscylliidae</taxon>
        <taxon>Chiloscyllium</taxon>
    </lineage>
</organism>
<dbReference type="EMBL" id="BEZZ01236094">
    <property type="protein sequence ID" value="GCC48315.1"/>
    <property type="molecule type" value="Genomic_DNA"/>
</dbReference>
<accession>A0A401U0A2</accession>
<keyword evidence="2" id="KW-1185">Reference proteome</keyword>
<evidence type="ECO:0000313" key="1">
    <source>
        <dbReference type="EMBL" id="GCC48315.1"/>
    </source>
</evidence>
<gene>
    <name evidence="1" type="ORF">chiPu_0032414</name>
</gene>